<protein>
    <recommendedName>
        <fullName evidence="18">UBA/TS-N domain-containing protein</fullName>
    </recommendedName>
</protein>
<sequence length="1247" mass="131625">MSADASADTAPNLNLTPEEKRVYGQLFRQADTDNVGVVTGEIAVKFFEKTKLESRILGEIWQIADQENRGFLTPVGFGIVLRLIGHAQAGREPTTELAFQPAQLPRFDGINIGGIPPPPQATAQPLQAQGTGGPLRIPPLTPEKVAQYAGLFERQPLQNGSMLAGDQARGIFEKSGLPNEALGRIWQLADTEQRGALVLTEFVIAMHLLTSMKSGALRSLPTILPAALYEAATRRPSAARQSPAPTGTISAIPRQLSGSAQVRTSSPLGRPPMSPQGTGLTQQTTGSDWLVTPVDKARFDQFYADLDKTNKGFITGEEAVPFLSQSGLTEDALAQIWDLADINSEGRLNRDTFAVAMYLIRQHRTRRDAPLPTSIPPNLVPPSLRGQAHLPVGGSPFDAPGVPPAAPVQAKPPQPTSALADLFDLDTTPTPAPFQQPLSTGGSAAQDPFAGGPSSPARATASPAVNTFKPFIPSSSFGKTLTTNDTGSSATGSAARGAASDDLLGDNDPEISKKFNDETTELANLSNQVSSLSKQMQQVQGQRSTTQNEFSQASQQKKNFEERLSQLRTLYEKEAADVATLQDQLKTVREETRKLTGEMVTIDGNYQDLQKQHHELKAALHADQQENASLKQRISSVNAEIAQLKPQIEKLKSDARQQKGLVAINKKQLSTTEGERDKHKAEVEDLTKSNEALSQQGSPVPAPAQMASPALSTSSANNPFFKRTGSTDIMGAFASPPARSYNDKSFDDIFGSVGPGSSSATPPPPTSFKQQHTGNSTASVGSGSFNTPTGSTPTASRQATLTGEPPAPPESKQLNSSFLPFGGAPESLSSSRQVSPPASRAEDTPIAFPAVPEPDASPNASGLQSTSPKPDDLARSDSIPGAFPETPSQGPPSFAGNRDSDPFGQMKDTRNAKDDFDSAFASFGSSSKAPEKPVKDFHSEFPPISELEQDDDSDSSEEGNGFEDDFSPAGAAVKGSTNSQKADSVATTSPALKKAEPATETAGSSLPAGDLSAFPEPPKSPAFPEPKDDDPFAPRPTNVAQKAPAPAGKGAFDDLDDEFEGLEDAKEGSTEDDFASISRSNLDEFNTVFDSSPPPSQPKSELNSHSANAFGTDSSYDFGGVSQSSTTATNGAASGTGHAAPAANTTSKNAADNHDWDALFDGLDTPDATAASTTAPAAEEPKTAAQKLTAAERPNTIGRALTEEGTHDDPIVKDLTAMGYSRKDAIVALEKYDYNLERAANFLASQS</sequence>
<evidence type="ECO:0000256" key="1">
    <source>
        <dbReference type="ARBA" id="ARBA00004125"/>
    </source>
</evidence>
<feature type="compositionally biased region" description="Pro residues" evidence="12">
    <location>
        <begin position="1015"/>
        <end position="1024"/>
    </location>
</feature>
<dbReference type="InterPro" id="IPR011992">
    <property type="entry name" value="EF-hand-dom_pair"/>
</dbReference>
<dbReference type="EMBL" id="KQ964245">
    <property type="protein sequence ID" value="KXJ97411.1"/>
    <property type="molecule type" value="Genomic_DNA"/>
</dbReference>
<feature type="compositionally biased region" description="Low complexity" evidence="12">
    <location>
        <begin position="918"/>
        <end position="928"/>
    </location>
</feature>
<feature type="compositionally biased region" description="Polar residues" evidence="12">
    <location>
        <begin position="689"/>
        <end position="698"/>
    </location>
</feature>
<feature type="compositionally biased region" description="Polar residues" evidence="12">
    <location>
        <begin position="1098"/>
        <end position="1115"/>
    </location>
</feature>
<evidence type="ECO:0000256" key="6">
    <source>
        <dbReference type="ARBA" id="ARBA00022753"/>
    </source>
</evidence>
<evidence type="ECO:0000256" key="8">
    <source>
        <dbReference type="ARBA" id="ARBA00023203"/>
    </source>
</evidence>
<feature type="compositionally biased region" description="Pro residues" evidence="12">
    <location>
        <begin position="401"/>
        <end position="415"/>
    </location>
</feature>
<feature type="compositionally biased region" description="Low complexity" evidence="12">
    <location>
        <begin position="1122"/>
        <end position="1143"/>
    </location>
</feature>
<feature type="compositionally biased region" description="Polar residues" evidence="12">
    <location>
        <begin position="975"/>
        <end position="990"/>
    </location>
</feature>
<organism evidence="16 17">
    <name type="scientific">Microdochium bolleyi</name>
    <dbReference type="NCBI Taxonomy" id="196109"/>
    <lineage>
        <taxon>Eukaryota</taxon>
        <taxon>Fungi</taxon>
        <taxon>Dikarya</taxon>
        <taxon>Ascomycota</taxon>
        <taxon>Pezizomycotina</taxon>
        <taxon>Sordariomycetes</taxon>
        <taxon>Xylariomycetidae</taxon>
        <taxon>Xylariales</taxon>
        <taxon>Microdochiaceae</taxon>
        <taxon>Microdochium</taxon>
    </lineage>
</organism>
<evidence type="ECO:0000256" key="4">
    <source>
        <dbReference type="ARBA" id="ARBA00011159"/>
    </source>
</evidence>
<evidence type="ECO:0000256" key="12">
    <source>
        <dbReference type="SAM" id="MobiDB-lite"/>
    </source>
</evidence>
<dbReference type="PANTHER" id="PTHR11216">
    <property type="entry name" value="EH DOMAIN"/>
    <property type="match status" value="1"/>
</dbReference>
<evidence type="ECO:0000256" key="2">
    <source>
        <dbReference type="ARBA" id="ARBA00004134"/>
    </source>
</evidence>
<evidence type="ECO:0000256" key="11">
    <source>
        <dbReference type="SAM" id="Coils"/>
    </source>
</evidence>
<dbReference type="Pfam" id="PF00627">
    <property type="entry name" value="UBA"/>
    <property type="match status" value="1"/>
</dbReference>
<keyword evidence="9" id="KW-0206">Cytoskeleton</keyword>
<dbReference type="GO" id="GO:0030479">
    <property type="term" value="C:actin cortical patch"/>
    <property type="evidence" value="ECO:0007669"/>
    <property type="project" value="UniProtKB-SubCell"/>
</dbReference>
<dbReference type="Proteomes" id="UP000070501">
    <property type="component" value="Unassembled WGS sequence"/>
</dbReference>
<name>A0A136JJT2_9PEZI</name>
<feature type="compositionally biased region" description="Basic and acidic residues" evidence="12">
    <location>
        <begin position="907"/>
        <end position="916"/>
    </location>
</feature>
<evidence type="ECO:0000313" key="16">
    <source>
        <dbReference type="EMBL" id="KXJ97411.1"/>
    </source>
</evidence>
<evidence type="ECO:0000256" key="7">
    <source>
        <dbReference type="ARBA" id="ARBA00023054"/>
    </source>
</evidence>
<dbReference type="SUPFAM" id="SSF46934">
    <property type="entry name" value="UBA-like"/>
    <property type="match status" value="1"/>
</dbReference>
<feature type="compositionally biased region" description="Basic and acidic residues" evidence="12">
    <location>
        <begin position="673"/>
        <end position="688"/>
    </location>
</feature>
<dbReference type="GO" id="GO:0005886">
    <property type="term" value="C:plasma membrane"/>
    <property type="evidence" value="ECO:0007669"/>
    <property type="project" value="UniProtKB-SubCell"/>
</dbReference>
<feature type="compositionally biased region" description="Polar residues" evidence="12">
    <location>
        <begin position="858"/>
        <end position="868"/>
    </location>
</feature>
<feature type="compositionally biased region" description="Acidic residues" evidence="12">
    <location>
        <begin position="1053"/>
        <end position="1062"/>
    </location>
</feature>
<dbReference type="Gene3D" id="1.10.287.1490">
    <property type="match status" value="1"/>
</dbReference>
<proteinExistence type="predicted"/>
<dbReference type="GO" id="GO:0006897">
    <property type="term" value="P:endocytosis"/>
    <property type="evidence" value="ECO:0007669"/>
    <property type="project" value="UniProtKB-KW"/>
</dbReference>
<evidence type="ECO:0000256" key="5">
    <source>
        <dbReference type="ARBA" id="ARBA00022583"/>
    </source>
</evidence>
<keyword evidence="17" id="KW-1185">Reference proteome</keyword>
<keyword evidence="8" id="KW-0009">Actin-binding</keyword>
<feature type="domain" description="EH" evidence="14">
    <location>
        <begin position="144"/>
        <end position="235"/>
    </location>
</feature>
<evidence type="ECO:0000256" key="9">
    <source>
        <dbReference type="ARBA" id="ARBA00023212"/>
    </source>
</evidence>
<dbReference type="CDD" id="cd00052">
    <property type="entry name" value="EH"/>
    <property type="match status" value="3"/>
</dbReference>
<feature type="compositionally biased region" description="Polar residues" evidence="12">
    <location>
        <begin position="1077"/>
        <end position="1090"/>
    </location>
</feature>
<feature type="compositionally biased region" description="Polar residues" evidence="12">
    <location>
        <begin position="256"/>
        <end position="267"/>
    </location>
</feature>
<feature type="compositionally biased region" description="Polar residues" evidence="12">
    <location>
        <begin position="827"/>
        <end position="836"/>
    </location>
</feature>
<feature type="coiled-coil region" evidence="11">
    <location>
        <begin position="515"/>
        <end position="640"/>
    </location>
</feature>
<feature type="region of interest" description="Disordered" evidence="12">
    <location>
        <begin position="368"/>
        <end position="511"/>
    </location>
</feature>
<dbReference type="SMART" id="SM00165">
    <property type="entry name" value="UBA"/>
    <property type="match status" value="1"/>
</dbReference>
<feature type="compositionally biased region" description="Polar residues" evidence="12">
    <location>
        <begin position="768"/>
        <end position="801"/>
    </location>
</feature>
<feature type="compositionally biased region" description="Low complexity" evidence="12">
    <location>
        <begin position="276"/>
        <end position="285"/>
    </location>
</feature>
<dbReference type="PROSITE" id="PS50031">
    <property type="entry name" value="EH"/>
    <property type="match status" value="3"/>
</dbReference>
<dbReference type="FunCoup" id="A0A136JJT2">
    <property type="interactions" value="292"/>
</dbReference>
<dbReference type="InParanoid" id="A0A136JJT2"/>
<feature type="domain" description="EH" evidence="14">
    <location>
        <begin position="295"/>
        <end position="386"/>
    </location>
</feature>
<dbReference type="PROSITE" id="PS50222">
    <property type="entry name" value="EF_HAND_2"/>
    <property type="match status" value="1"/>
</dbReference>
<feature type="domain" description="UBA" evidence="13">
    <location>
        <begin position="1206"/>
        <end position="1246"/>
    </location>
</feature>
<dbReference type="GO" id="GO:0010008">
    <property type="term" value="C:endosome membrane"/>
    <property type="evidence" value="ECO:0007669"/>
    <property type="project" value="UniProtKB-SubCell"/>
</dbReference>
<evidence type="ECO:0000259" key="15">
    <source>
        <dbReference type="PROSITE" id="PS50222"/>
    </source>
</evidence>
<feature type="compositionally biased region" description="Basic and acidic residues" evidence="12">
    <location>
        <begin position="929"/>
        <end position="939"/>
    </location>
</feature>
<comment type="function">
    <text evidence="10">Component of the PAN1 actin cytoskeleton-regulatory complex required for the internalization of endosomes during actin-coupled endocytosis. The complex links the site of endocytosis to the cell membrane-associated actin cytoskeleton. Mediates uptake of external molecules and vacuolar degradation of plasma membrane proteins. Plays a role in the proper organization of the cell membrane-associated actin cytoskeleton and promotes its destabilization.</text>
</comment>
<feature type="compositionally biased region" description="Low complexity" evidence="12">
    <location>
        <begin position="482"/>
        <end position="502"/>
    </location>
</feature>
<comment type="subcellular location">
    <subcellularLocation>
        <location evidence="3">Cell membrane</location>
        <topology evidence="3">Peripheral membrane protein</topology>
        <orientation evidence="3">Cytoplasmic side</orientation>
    </subcellularLocation>
    <subcellularLocation>
        <location evidence="2">Cytoplasm</location>
        <location evidence="2">Cytoskeleton</location>
        <location evidence="2">Actin patch</location>
    </subcellularLocation>
    <subcellularLocation>
        <location evidence="1">Endosome membrane</location>
        <topology evidence="1">Peripheral membrane protein</topology>
        <orientation evidence="1">Cytoplasmic side</orientation>
    </subcellularLocation>
</comment>
<feature type="compositionally biased region" description="Low complexity" evidence="12">
    <location>
        <begin position="751"/>
        <end position="760"/>
    </location>
</feature>
<dbReference type="InterPro" id="IPR015940">
    <property type="entry name" value="UBA"/>
</dbReference>
<feature type="compositionally biased region" description="Polar residues" evidence="12">
    <location>
        <begin position="239"/>
        <end position="249"/>
    </location>
</feature>
<reference evidence="17" key="1">
    <citation type="submission" date="2016-02" db="EMBL/GenBank/DDBJ databases">
        <title>Draft genome sequence of Microdochium bolleyi, a fungal endophyte of beachgrass.</title>
        <authorList>
            <consortium name="DOE Joint Genome Institute"/>
            <person name="David A.S."/>
            <person name="May G."/>
            <person name="Haridas S."/>
            <person name="Lim J."/>
            <person name="Wang M."/>
            <person name="Labutti K."/>
            <person name="Lipzen A."/>
            <person name="Barry K."/>
            <person name="Grigoriev I.V."/>
        </authorList>
    </citation>
    <scope>NUCLEOTIDE SEQUENCE [LARGE SCALE GENOMIC DNA]</scope>
    <source>
        <strain evidence="17">J235TASD1</strain>
    </source>
</reference>
<dbReference type="PANTHER" id="PTHR11216:SF170">
    <property type="entry name" value="DYNAMIN ASSOCIATED PROTEIN 160, ISOFORM D"/>
    <property type="match status" value="1"/>
</dbReference>
<dbReference type="GO" id="GO:0005509">
    <property type="term" value="F:calcium ion binding"/>
    <property type="evidence" value="ECO:0007669"/>
    <property type="project" value="InterPro"/>
</dbReference>
<dbReference type="OrthoDB" id="524326at2759"/>
<dbReference type="STRING" id="196109.A0A136JJT2"/>
<keyword evidence="7 11" id="KW-0175">Coiled coil</keyword>
<evidence type="ECO:0000313" key="17">
    <source>
        <dbReference type="Proteomes" id="UP000070501"/>
    </source>
</evidence>
<keyword evidence="5" id="KW-0254">Endocytosis</keyword>
<evidence type="ECO:0000256" key="10">
    <source>
        <dbReference type="ARBA" id="ARBA00025194"/>
    </source>
</evidence>
<dbReference type="SMART" id="SM00027">
    <property type="entry name" value="EH"/>
    <property type="match status" value="3"/>
</dbReference>
<dbReference type="InterPro" id="IPR000261">
    <property type="entry name" value="EH_dom"/>
</dbReference>
<feature type="region of interest" description="Disordered" evidence="12">
    <location>
        <begin position="745"/>
        <end position="1208"/>
    </location>
</feature>
<dbReference type="Pfam" id="PF12763">
    <property type="entry name" value="EH"/>
    <property type="match status" value="3"/>
</dbReference>
<dbReference type="Gene3D" id="1.10.8.10">
    <property type="entry name" value="DNA helicase RuvA subunit, C-terminal domain"/>
    <property type="match status" value="1"/>
</dbReference>
<evidence type="ECO:0000259" key="14">
    <source>
        <dbReference type="PROSITE" id="PS50031"/>
    </source>
</evidence>
<dbReference type="InterPro" id="IPR002048">
    <property type="entry name" value="EF_hand_dom"/>
</dbReference>
<evidence type="ECO:0000259" key="13">
    <source>
        <dbReference type="PROSITE" id="PS50030"/>
    </source>
</evidence>
<dbReference type="GO" id="GO:0016197">
    <property type="term" value="P:endosomal transport"/>
    <property type="evidence" value="ECO:0007669"/>
    <property type="project" value="TreeGrafter"/>
</dbReference>
<dbReference type="PROSITE" id="PS50030">
    <property type="entry name" value="UBA"/>
    <property type="match status" value="1"/>
</dbReference>
<feature type="domain" description="EH" evidence="14">
    <location>
        <begin position="19"/>
        <end position="105"/>
    </location>
</feature>
<keyword evidence="6" id="KW-0967">Endosome</keyword>
<gene>
    <name evidence="16" type="ORF">Micbo1qcDRAFT_191890</name>
</gene>
<dbReference type="GO" id="GO:0003779">
    <property type="term" value="F:actin binding"/>
    <property type="evidence" value="ECO:0007669"/>
    <property type="project" value="UniProtKB-KW"/>
</dbReference>
<feature type="compositionally biased region" description="Low complexity" evidence="12">
    <location>
        <begin position="1165"/>
        <end position="1178"/>
    </location>
</feature>
<accession>A0A136JJT2</accession>
<feature type="domain" description="EF-hand" evidence="15">
    <location>
        <begin position="294"/>
        <end position="329"/>
    </location>
</feature>
<dbReference type="Gene3D" id="1.10.238.10">
    <property type="entry name" value="EF-hand"/>
    <property type="match status" value="3"/>
</dbReference>
<comment type="subunit">
    <text evidence="4">Component of the PAN1 actin cytoskeleton-regulatory complex.</text>
</comment>
<keyword evidence="9" id="KW-0963">Cytoplasm</keyword>
<dbReference type="SUPFAM" id="SSF47473">
    <property type="entry name" value="EF-hand"/>
    <property type="match status" value="3"/>
</dbReference>
<feature type="compositionally biased region" description="Low complexity" evidence="12">
    <location>
        <begin position="450"/>
        <end position="464"/>
    </location>
</feature>
<evidence type="ECO:0000256" key="3">
    <source>
        <dbReference type="ARBA" id="ARBA00004413"/>
    </source>
</evidence>
<dbReference type="InterPro" id="IPR009060">
    <property type="entry name" value="UBA-like_sf"/>
</dbReference>
<dbReference type="AlphaFoldDB" id="A0A136JJT2"/>
<feature type="region of interest" description="Disordered" evidence="12">
    <location>
        <begin position="667"/>
        <end position="719"/>
    </location>
</feature>
<feature type="region of interest" description="Disordered" evidence="12">
    <location>
        <begin position="234"/>
        <end position="285"/>
    </location>
</feature>
<feature type="compositionally biased region" description="Acidic residues" evidence="12">
    <location>
        <begin position="947"/>
        <end position="966"/>
    </location>
</feature>
<evidence type="ECO:0008006" key="18">
    <source>
        <dbReference type="Google" id="ProtNLM"/>
    </source>
</evidence>